<feature type="signal peptide" evidence="1">
    <location>
        <begin position="1"/>
        <end position="24"/>
    </location>
</feature>
<dbReference type="NCBIfam" id="NF038353">
    <property type="entry name" value="FxLYD_dom"/>
    <property type="match status" value="1"/>
</dbReference>
<evidence type="ECO:0000256" key="1">
    <source>
        <dbReference type="SAM" id="SignalP"/>
    </source>
</evidence>
<comment type="caution">
    <text evidence="2">The sequence shown here is derived from an EMBL/GenBank/DDBJ whole genome shotgun (WGS) entry which is preliminary data.</text>
</comment>
<dbReference type="PROSITE" id="PS51257">
    <property type="entry name" value="PROKAR_LIPOPROTEIN"/>
    <property type="match status" value="1"/>
</dbReference>
<evidence type="ECO:0000313" key="3">
    <source>
        <dbReference type="Proteomes" id="UP000236488"/>
    </source>
</evidence>
<gene>
    <name evidence="2" type="ORF">C2L80_12790</name>
</gene>
<keyword evidence="3" id="KW-1185">Reference proteome</keyword>
<evidence type="ECO:0008006" key="4">
    <source>
        <dbReference type="Google" id="ProtNLM"/>
    </source>
</evidence>
<dbReference type="AlphaFoldDB" id="A0A2K2U1Z8"/>
<reference evidence="2 3" key="1">
    <citation type="journal article" date="2018" name="Int. J. Syst. Evol. Microbiol.">
        <title>Rubneribacter badeniensis gen. nov., sp. nov. and Enteroscipio rubneri gen. nov., sp. nov., new members of the Eggerthellaceae isolated from human faeces.</title>
        <authorList>
            <person name="Danylec N."/>
            <person name="Gobl A."/>
            <person name="Stoll D.A."/>
            <person name="Hetzer B."/>
            <person name="Kulling S.E."/>
            <person name="Huch M."/>
        </authorList>
    </citation>
    <scope>NUCLEOTIDE SEQUENCE [LARGE SCALE GENOMIC DNA]</scope>
    <source>
        <strain evidence="2 3">ResAG-85</strain>
    </source>
</reference>
<sequence length="266" mass="28920">MTATHKFALSAAVLLLSACLAGCAQQEQEEGPDYADDEAVAAIADGLEERSDIADAHRAEGTDQTTKALVETTQVEIDAVAPMRNRQFEDSRLQEAVLAYANLLDDMKTAAESSPIDDIDFIQEWTALYGERSVAIKEFVDDWGLTVDEAHQTHLDEILRNATAVEAKADVEEAAQALVASMAFEMVDNGYGFYTYTAVAENTTGIDFGSFSIRLDLYDADGVKVEETHAFTSSWPSGEKVKFEAFSQTAAAEARVTVDTYQAQSS</sequence>
<dbReference type="RefSeq" id="WP_087198740.1">
    <property type="nucleotide sequence ID" value="NZ_PPEL01000123.1"/>
</dbReference>
<dbReference type="EMBL" id="PPEL01000123">
    <property type="protein sequence ID" value="PNV64284.1"/>
    <property type="molecule type" value="Genomic_DNA"/>
</dbReference>
<evidence type="ECO:0000313" key="2">
    <source>
        <dbReference type="EMBL" id="PNV64284.1"/>
    </source>
</evidence>
<dbReference type="InterPro" id="IPR047676">
    <property type="entry name" value="FxLYD_dom"/>
</dbReference>
<accession>A0A2K2U1Z8</accession>
<feature type="chain" id="PRO_5038377771" description="Lipoprotein" evidence="1">
    <location>
        <begin position="25"/>
        <end position="266"/>
    </location>
</feature>
<name>A0A2K2U1Z8_9ACTN</name>
<dbReference type="Proteomes" id="UP000236488">
    <property type="component" value="Unassembled WGS sequence"/>
</dbReference>
<organism evidence="2 3">
    <name type="scientific">Rubneribacter badeniensis</name>
    <dbReference type="NCBI Taxonomy" id="2070688"/>
    <lineage>
        <taxon>Bacteria</taxon>
        <taxon>Bacillati</taxon>
        <taxon>Actinomycetota</taxon>
        <taxon>Coriobacteriia</taxon>
        <taxon>Eggerthellales</taxon>
        <taxon>Eggerthellaceae</taxon>
        <taxon>Rubneribacter</taxon>
    </lineage>
</organism>
<proteinExistence type="predicted"/>
<keyword evidence="1" id="KW-0732">Signal</keyword>
<protein>
    <recommendedName>
        <fullName evidence="4">Lipoprotein</fullName>
    </recommendedName>
</protein>